<evidence type="ECO:0000256" key="1">
    <source>
        <dbReference type="SAM" id="Phobius"/>
    </source>
</evidence>
<dbReference type="Ensembl" id="ENSLOCT00000004065.1">
    <property type="protein sequence ID" value="ENSLOCP00000004057.1"/>
    <property type="gene ID" value="ENSLOCG00000003426.1"/>
</dbReference>
<name>W5M6P9_LEPOC</name>
<protein>
    <recommendedName>
        <fullName evidence="4">Reverse transcriptase domain-containing protein</fullName>
    </recommendedName>
</protein>
<evidence type="ECO:0000313" key="3">
    <source>
        <dbReference type="Proteomes" id="UP000018468"/>
    </source>
</evidence>
<dbReference type="EMBL" id="AHAT01018535">
    <property type="status" value="NOT_ANNOTATED_CDS"/>
    <property type="molecule type" value="Genomic_DNA"/>
</dbReference>
<reference evidence="2" key="3">
    <citation type="submission" date="2025-09" db="UniProtKB">
        <authorList>
            <consortium name="Ensembl"/>
        </authorList>
    </citation>
    <scope>IDENTIFICATION</scope>
</reference>
<dbReference type="PANTHER" id="PTHR47027">
    <property type="entry name" value="REVERSE TRANSCRIPTASE DOMAIN-CONTAINING PROTEIN"/>
    <property type="match status" value="1"/>
</dbReference>
<keyword evidence="1" id="KW-0472">Membrane</keyword>
<dbReference type="AlphaFoldDB" id="W5M6P9"/>
<keyword evidence="1" id="KW-0812">Transmembrane</keyword>
<organism evidence="2 3">
    <name type="scientific">Lepisosteus oculatus</name>
    <name type="common">Spotted gar</name>
    <dbReference type="NCBI Taxonomy" id="7918"/>
    <lineage>
        <taxon>Eukaryota</taxon>
        <taxon>Metazoa</taxon>
        <taxon>Chordata</taxon>
        <taxon>Craniata</taxon>
        <taxon>Vertebrata</taxon>
        <taxon>Euteleostomi</taxon>
        <taxon>Actinopterygii</taxon>
        <taxon>Neopterygii</taxon>
        <taxon>Holostei</taxon>
        <taxon>Semionotiformes</taxon>
        <taxon>Lepisosteidae</taxon>
        <taxon>Lepisosteus</taxon>
    </lineage>
</organism>
<evidence type="ECO:0008006" key="4">
    <source>
        <dbReference type="Google" id="ProtNLM"/>
    </source>
</evidence>
<dbReference type="PANTHER" id="PTHR47027:SF30">
    <property type="entry name" value="THAP-TYPE DOMAIN-CONTAINING PROTEIN"/>
    <property type="match status" value="1"/>
</dbReference>
<proteinExistence type="predicted"/>
<dbReference type="InParanoid" id="W5M6P9"/>
<dbReference type="OMA" id="NASAREC"/>
<dbReference type="HOGENOM" id="CLU_000680_32_1_1"/>
<dbReference type="STRING" id="7918.ENSLOCP00000004057"/>
<reference evidence="2" key="2">
    <citation type="submission" date="2025-08" db="UniProtKB">
        <authorList>
            <consortium name="Ensembl"/>
        </authorList>
    </citation>
    <scope>IDENTIFICATION</scope>
</reference>
<dbReference type="Proteomes" id="UP000018468">
    <property type="component" value="Linkage group LG4"/>
</dbReference>
<feature type="transmembrane region" description="Helical" evidence="1">
    <location>
        <begin position="143"/>
        <end position="165"/>
    </location>
</feature>
<dbReference type="GeneTree" id="ENSGT01050000245928"/>
<feature type="transmembrane region" description="Helical" evidence="1">
    <location>
        <begin position="109"/>
        <end position="128"/>
    </location>
</feature>
<sequence>ALFADDCAQIIVDRFAQASRCFDLKISLNKAEVLYQPAPGFSAPPPGISIDCVKLRTVDQFIYLGSGLFSDGSLDKEIMTRISKASQLLGRLRSRVMNHRIKLSTEIKVYEVGILVSLLYGCEIWMLYRKHIKKLECFHMRSLWSIMSINAGLVSIEAMILKAWLRWTGHVIKPCQILYGALAQSHRNLGHPKKHFKDCFKENLKQCGISAKELKPRAQDRTDWHALTSRVYSDFEASRWEHNASARECRKVSASALLATASFPCPHCPLSMRQSNRVNQPHPMVNQQ</sequence>
<evidence type="ECO:0000313" key="2">
    <source>
        <dbReference type="Ensembl" id="ENSLOCP00000004057.1"/>
    </source>
</evidence>
<keyword evidence="1" id="KW-1133">Transmembrane helix</keyword>
<reference evidence="3" key="1">
    <citation type="submission" date="2011-12" db="EMBL/GenBank/DDBJ databases">
        <title>The Draft Genome of Lepisosteus oculatus.</title>
        <authorList>
            <consortium name="The Broad Institute Genome Assembly &amp; Analysis Group"/>
            <consortium name="Computational R&amp;D Group"/>
            <consortium name="and Sequencing Platform"/>
            <person name="Di Palma F."/>
            <person name="Alfoldi J."/>
            <person name="Johnson J."/>
            <person name="Berlin A."/>
            <person name="Gnerre S."/>
            <person name="Jaffe D."/>
            <person name="MacCallum I."/>
            <person name="Young S."/>
            <person name="Walker B.J."/>
            <person name="Lander E.S."/>
            <person name="Lindblad-Toh K."/>
        </authorList>
    </citation>
    <scope>NUCLEOTIDE SEQUENCE [LARGE SCALE GENOMIC DNA]</scope>
</reference>
<keyword evidence="3" id="KW-1185">Reference proteome</keyword>
<dbReference type="eggNOG" id="KOG1075">
    <property type="taxonomic scope" value="Eukaryota"/>
</dbReference>
<accession>W5M6P9</accession>